<reference evidence="2 3" key="1">
    <citation type="submission" date="2018-09" db="EMBL/GenBank/DDBJ databases">
        <title>Novel species of Cryobacterium.</title>
        <authorList>
            <person name="Liu Q."/>
            <person name="Xin Y.-H."/>
        </authorList>
    </citation>
    <scope>NUCLEOTIDE SEQUENCE [LARGE SCALE GENOMIC DNA]</scope>
    <source>
        <strain evidence="2 3">Hh39</strain>
    </source>
</reference>
<organism evidence="2 3">
    <name type="scientific">Cryobacterium melibiosiphilum</name>
    <dbReference type="NCBI Taxonomy" id="995039"/>
    <lineage>
        <taxon>Bacteria</taxon>
        <taxon>Bacillati</taxon>
        <taxon>Actinomycetota</taxon>
        <taxon>Actinomycetes</taxon>
        <taxon>Micrococcales</taxon>
        <taxon>Microbacteriaceae</taxon>
        <taxon>Cryobacterium</taxon>
    </lineage>
</organism>
<evidence type="ECO:0000313" key="3">
    <source>
        <dbReference type="Proteomes" id="UP000272015"/>
    </source>
</evidence>
<comment type="caution">
    <text evidence="2">The sequence shown here is derived from an EMBL/GenBank/DDBJ whole genome shotgun (WGS) entry which is preliminary data.</text>
</comment>
<dbReference type="Proteomes" id="UP000272015">
    <property type="component" value="Unassembled WGS sequence"/>
</dbReference>
<name>A0A3A5MPW6_9MICO</name>
<accession>A0A3A5MPW6</accession>
<protein>
    <submittedName>
        <fullName evidence="2">Uncharacterized protein</fullName>
    </submittedName>
</protein>
<feature type="chain" id="PRO_5017446314" evidence="1">
    <location>
        <begin position="29"/>
        <end position="164"/>
    </location>
</feature>
<dbReference type="AlphaFoldDB" id="A0A3A5MPW6"/>
<keyword evidence="1" id="KW-0732">Signal</keyword>
<sequence>MKIKKSSLIATATIIFASLLIPTAAASAAPLTPTMQAETTSDGRVSISLTNSTVTLADGDLVYKDSAGAIMEREATDALVSSGGSVEVVSPTRIILTAPPVASDPYAITPFSGVPFTGSWDECVSGYIAAGGLTGVFFGPVGLMSGLVGGAAAAFVECNGLPRM</sequence>
<dbReference type="EMBL" id="QZVS01000032">
    <property type="protein sequence ID" value="RJT92137.1"/>
    <property type="molecule type" value="Genomic_DNA"/>
</dbReference>
<evidence type="ECO:0000313" key="2">
    <source>
        <dbReference type="EMBL" id="RJT92137.1"/>
    </source>
</evidence>
<dbReference type="RefSeq" id="WP_119970483.1">
    <property type="nucleotide sequence ID" value="NZ_JBHSQA010000005.1"/>
</dbReference>
<keyword evidence="3" id="KW-1185">Reference proteome</keyword>
<gene>
    <name evidence="2" type="ORF">D6T64_00725</name>
</gene>
<feature type="signal peptide" evidence="1">
    <location>
        <begin position="1"/>
        <end position="28"/>
    </location>
</feature>
<evidence type="ECO:0000256" key="1">
    <source>
        <dbReference type="SAM" id="SignalP"/>
    </source>
</evidence>
<dbReference type="OrthoDB" id="9860693at2"/>
<proteinExistence type="predicted"/>